<organism evidence="4 5">
    <name type="scientific">Rhodococcus daqingensis</name>
    <dbReference type="NCBI Taxonomy" id="2479363"/>
    <lineage>
        <taxon>Bacteria</taxon>
        <taxon>Bacillati</taxon>
        <taxon>Actinomycetota</taxon>
        <taxon>Actinomycetes</taxon>
        <taxon>Mycobacteriales</taxon>
        <taxon>Nocardiaceae</taxon>
        <taxon>Rhodococcus</taxon>
    </lineage>
</organism>
<dbReference type="RefSeq" id="WP_378404919.1">
    <property type="nucleotide sequence ID" value="NZ_JBHTCS010000013.1"/>
</dbReference>
<dbReference type="PROSITE" id="PS51202">
    <property type="entry name" value="RCK_C"/>
    <property type="match status" value="1"/>
</dbReference>
<dbReference type="SUPFAM" id="SSF116726">
    <property type="entry name" value="TrkA C-terminal domain-like"/>
    <property type="match status" value="1"/>
</dbReference>
<dbReference type="InterPro" id="IPR000644">
    <property type="entry name" value="CBS_dom"/>
</dbReference>
<dbReference type="Pfam" id="PF00571">
    <property type="entry name" value="CBS"/>
    <property type="match status" value="2"/>
</dbReference>
<dbReference type="InterPro" id="IPR006037">
    <property type="entry name" value="RCK_C"/>
</dbReference>
<dbReference type="Gene3D" id="3.30.70.1450">
    <property type="entry name" value="Regulator of K+ conductance, C-terminal domain"/>
    <property type="match status" value="1"/>
</dbReference>
<dbReference type="Pfam" id="PF02080">
    <property type="entry name" value="TrkA_C"/>
    <property type="match status" value="1"/>
</dbReference>
<dbReference type="Gene3D" id="3.10.580.10">
    <property type="entry name" value="CBS-domain"/>
    <property type="match status" value="1"/>
</dbReference>
<evidence type="ECO:0000313" key="4">
    <source>
        <dbReference type="EMBL" id="MFC7448533.1"/>
    </source>
</evidence>
<dbReference type="Proteomes" id="UP001596484">
    <property type="component" value="Unassembled WGS sequence"/>
</dbReference>
<gene>
    <name evidence="4" type="ORF">ACFQS9_11610</name>
</gene>
<evidence type="ECO:0000259" key="2">
    <source>
        <dbReference type="PROSITE" id="PS51202"/>
    </source>
</evidence>
<evidence type="ECO:0000259" key="3">
    <source>
        <dbReference type="PROSITE" id="PS51371"/>
    </source>
</evidence>
<dbReference type="InterPro" id="IPR046342">
    <property type="entry name" value="CBS_dom_sf"/>
</dbReference>
<keyword evidence="5" id="KW-1185">Reference proteome</keyword>
<feature type="domain" description="RCK C-terminal" evidence="2">
    <location>
        <begin position="117"/>
        <end position="198"/>
    </location>
</feature>
<dbReference type="PROSITE" id="PS51371">
    <property type="entry name" value="CBS"/>
    <property type="match status" value="1"/>
</dbReference>
<feature type="domain" description="CBS" evidence="3">
    <location>
        <begin position="1"/>
        <end position="58"/>
    </location>
</feature>
<dbReference type="EMBL" id="JBHTCS010000013">
    <property type="protein sequence ID" value="MFC7448533.1"/>
    <property type="molecule type" value="Genomic_DNA"/>
</dbReference>
<reference evidence="5" key="1">
    <citation type="journal article" date="2019" name="Int. J. Syst. Evol. Microbiol.">
        <title>The Global Catalogue of Microorganisms (GCM) 10K type strain sequencing project: providing services to taxonomists for standard genome sequencing and annotation.</title>
        <authorList>
            <consortium name="The Broad Institute Genomics Platform"/>
            <consortium name="The Broad Institute Genome Sequencing Center for Infectious Disease"/>
            <person name="Wu L."/>
            <person name="Ma J."/>
        </authorList>
    </citation>
    <scope>NUCLEOTIDE SEQUENCE [LARGE SCALE GENOMIC DNA]</scope>
    <source>
        <strain evidence="5">ICMP 19430</strain>
    </source>
</reference>
<dbReference type="InterPro" id="IPR036721">
    <property type="entry name" value="RCK_C_sf"/>
</dbReference>
<proteinExistence type="predicted"/>
<sequence>MTAPRLVLVGGTDVADARRRLRDADVPGAPVVDDEGRFLGAVSSAELAVAQPDTTLARRADAGAPTVDVTANLDEALEALPDEVRWLTVLDERRRVRGIVAVPDIVHGYRAEILAEERRVERVGSHVEVLEVLAGEGSPVLGKPLGDRALPPGSLVVSVRRGDAVLPGTASTRLRAGDAVTILVPPDQRESVRRTVEGRVDR</sequence>
<evidence type="ECO:0000313" key="5">
    <source>
        <dbReference type="Proteomes" id="UP001596484"/>
    </source>
</evidence>
<protein>
    <submittedName>
        <fullName evidence="4">TrkA C-terminal domain-containing protein</fullName>
    </submittedName>
</protein>
<name>A0ABW2RYF2_9NOCA</name>
<evidence type="ECO:0000256" key="1">
    <source>
        <dbReference type="PROSITE-ProRule" id="PRU00703"/>
    </source>
</evidence>
<accession>A0ABW2RYF2</accession>
<dbReference type="SUPFAM" id="SSF54631">
    <property type="entry name" value="CBS-domain pair"/>
    <property type="match status" value="1"/>
</dbReference>
<keyword evidence="1" id="KW-0129">CBS domain</keyword>
<comment type="caution">
    <text evidence="4">The sequence shown here is derived from an EMBL/GenBank/DDBJ whole genome shotgun (WGS) entry which is preliminary data.</text>
</comment>